<dbReference type="Proteomes" id="UP001319200">
    <property type="component" value="Unassembled WGS sequence"/>
</dbReference>
<dbReference type="PANTHER" id="PTHR39624">
    <property type="entry name" value="PROTEIN INVOLVED IN RIMO-MEDIATED BETA-METHYLTHIOLATION OF RIBOSOMAL PROTEIN S12 YCAO"/>
    <property type="match status" value="1"/>
</dbReference>
<dbReference type="InterPro" id="IPR036102">
    <property type="entry name" value="OsmC/Ohrsf"/>
</dbReference>
<sequence>METGANIKWASAIIGAEQYKTEMILDSHSLIADEPIDNGGKDLGPSPSDFLRMSLASCTAITLRMYANRKGFDVSQIEVKVRMEEVENKTVFHRQVNITGNIDEQQRKRMLHIANACPIHKILTNPIEVQTQFT</sequence>
<dbReference type="InterPro" id="IPR015946">
    <property type="entry name" value="KH_dom-like_a/b"/>
</dbReference>
<reference evidence="1 2" key="1">
    <citation type="submission" date="2021-05" db="EMBL/GenBank/DDBJ databases">
        <title>A Polyphasic approach of four new species of the genus Ohtaekwangia: Ohtaekwangia histidinii sp. nov., Ohtaekwangia cretensis sp. nov., Ohtaekwangia indiensis sp. nov., Ohtaekwangia reichenbachii sp. nov. from diverse environment.</title>
        <authorList>
            <person name="Octaviana S."/>
        </authorList>
    </citation>
    <scope>NUCLEOTIDE SEQUENCE [LARGE SCALE GENOMIC DNA]</scope>
    <source>
        <strain evidence="1 2">PWU4</strain>
    </source>
</reference>
<keyword evidence="2" id="KW-1185">Reference proteome</keyword>
<dbReference type="SUPFAM" id="SSF82784">
    <property type="entry name" value="OsmC-like"/>
    <property type="match status" value="1"/>
</dbReference>
<dbReference type="RefSeq" id="WP_254169816.1">
    <property type="nucleotide sequence ID" value="NZ_JAHESF010000058.1"/>
</dbReference>
<name>A0AAP2DRC5_9BACT</name>
<dbReference type="AlphaFoldDB" id="A0AAP2DRC5"/>
<dbReference type="Gene3D" id="3.30.300.20">
    <property type="match status" value="1"/>
</dbReference>
<organism evidence="1 2">
    <name type="scientific">Chryseosolibacter histidini</name>
    <dbReference type="NCBI Taxonomy" id="2782349"/>
    <lineage>
        <taxon>Bacteria</taxon>
        <taxon>Pseudomonadati</taxon>
        <taxon>Bacteroidota</taxon>
        <taxon>Cytophagia</taxon>
        <taxon>Cytophagales</taxon>
        <taxon>Chryseotaleaceae</taxon>
        <taxon>Chryseosolibacter</taxon>
    </lineage>
</organism>
<dbReference type="InterPro" id="IPR003718">
    <property type="entry name" value="OsmC/Ohr_fam"/>
</dbReference>
<proteinExistence type="predicted"/>
<accession>A0AAP2DRC5</accession>
<protein>
    <submittedName>
        <fullName evidence="1">OsmC family protein</fullName>
    </submittedName>
</protein>
<dbReference type="Pfam" id="PF02566">
    <property type="entry name" value="OsmC"/>
    <property type="match status" value="1"/>
</dbReference>
<gene>
    <name evidence="1" type="ORF">KK083_29830</name>
</gene>
<dbReference type="PANTHER" id="PTHR39624:SF2">
    <property type="entry name" value="OSMC-LIKE PROTEIN"/>
    <property type="match status" value="1"/>
</dbReference>
<comment type="caution">
    <text evidence="1">The sequence shown here is derived from an EMBL/GenBank/DDBJ whole genome shotgun (WGS) entry which is preliminary data.</text>
</comment>
<evidence type="ECO:0000313" key="2">
    <source>
        <dbReference type="Proteomes" id="UP001319200"/>
    </source>
</evidence>
<dbReference type="EMBL" id="JAHESF010000058">
    <property type="protein sequence ID" value="MBT1701130.1"/>
    <property type="molecule type" value="Genomic_DNA"/>
</dbReference>
<evidence type="ECO:0000313" key="1">
    <source>
        <dbReference type="EMBL" id="MBT1701130.1"/>
    </source>
</evidence>